<reference evidence="2" key="1">
    <citation type="journal article" date="2012" name="Science">
        <title>The Paleozoic origin of enzymatic lignin decomposition reconstructed from 31 fungal genomes.</title>
        <authorList>
            <person name="Floudas D."/>
            <person name="Binder M."/>
            <person name="Riley R."/>
            <person name="Barry K."/>
            <person name="Blanchette R.A."/>
            <person name="Henrissat B."/>
            <person name="Martinez A.T."/>
            <person name="Otillar R."/>
            <person name="Spatafora J.W."/>
            <person name="Yadav J.S."/>
            <person name="Aerts A."/>
            <person name="Benoit I."/>
            <person name="Boyd A."/>
            <person name="Carlson A."/>
            <person name="Copeland A."/>
            <person name="Coutinho P.M."/>
            <person name="de Vries R.P."/>
            <person name="Ferreira P."/>
            <person name="Findley K."/>
            <person name="Foster B."/>
            <person name="Gaskell J."/>
            <person name="Glotzer D."/>
            <person name="Gorecki P."/>
            <person name="Heitman J."/>
            <person name="Hesse C."/>
            <person name="Hori C."/>
            <person name="Igarashi K."/>
            <person name="Jurgens J.A."/>
            <person name="Kallen N."/>
            <person name="Kersten P."/>
            <person name="Kohler A."/>
            <person name="Kuees U."/>
            <person name="Kumar T.K.A."/>
            <person name="Kuo A."/>
            <person name="LaButti K."/>
            <person name="Larrondo L.F."/>
            <person name="Lindquist E."/>
            <person name="Ling A."/>
            <person name="Lombard V."/>
            <person name="Lucas S."/>
            <person name="Lundell T."/>
            <person name="Martin R."/>
            <person name="McLaughlin D.J."/>
            <person name="Morgenstern I."/>
            <person name="Morin E."/>
            <person name="Murat C."/>
            <person name="Nagy L.G."/>
            <person name="Nolan M."/>
            <person name="Ohm R.A."/>
            <person name="Patyshakuliyeva A."/>
            <person name="Rokas A."/>
            <person name="Ruiz-Duenas F.J."/>
            <person name="Sabat G."/>
            <person name="Salamov A."/>
            <person name="Samejima M."/>
            <person name="Schmutz J."/>
            <person name="Slot J.C."/>
            <person name="St John F."/>
            <person name="Stenlid J."/>
            <person name="Sun H."/>
            <person name="Sun S."/>
            <person name="Syed K."/>
            <person name="Tsang A."/>
            <person name="Wiebenga A."/>
            <person name="Young D."/>
            <person name="Pisabarro A."/>
            <person name="Eastwood D.C."/>
            <person name="Martin F."/>
            <person name="Cullen D."/>
            <person name="Grigoriev I.V."/>
            <person name="Hibbett D.S."/>
        </authorList>
    </citation>
    <scope>NUCLEOTIDE SEQUENCE [LARGE SCALE GENOMIC DNA]</scope>
    <source>
        <strain evidence="2">RWD-64-598 SS2</strain>
    </source>
</reference>
<sequence>MFTLPSGSKVPEGFNDEYPIVLEGTSVYDFRQLLRAMFCRPDIPGILSCAPPPTTFREWTSVLRLTHRWEMSALHLHARKSIAKLDGVDAVNRLSLALTYDIEDWIHPALADIIRREEPLARRHVDVLGVDMVLKLARAREHVAGYFGSCAKAPPNHHFFRLVSEVFPEYFFESTRQKIIDHAIV</sequence>
<evidence type="ECO:0000313" key="2">
    <source>
        <dbReference type="Proteomes" id="UP000053558"/>
    </source>
</evidence>
<evidence type="ECO:0000313" key="1">
    <source>
        <dbReference type="EMBL" id="EIW78708.1"/>
    </source>
</evidence>
<keyword evidence="2" id="KW-1185">Reference proteome</keyword>
<dbReference type="OrthoDB" id="9997739at2759"/>
<protein>
    <recommendedName>
        <fullName evidence="3">BTB domain-containing protein</fullName>
    </recommendedName>
</protein>
<gene>
    <name evidence="1" type="ORF">CONPUDRAFT_167651</name>
</gene>
<evidence type="ECO:0008006" key="3">
    <source>
        <dbReference type="Google" id="ProtNLM"/>
    </source>
</evidence>
<organism evidence="1 2">
    <name type="scientific">Coniophora puteana (strain RWD-64-598)</name>
    <name type="common">Brown rot fungus</name>
    <dbReference type="NCBI Taxonomy" id="741705"/>
    <lineage>
        <taxon>Eukaryota</taxon>
        <taxon>Fungi</taxon>
        <taxon>Dikarya</taxon>
        <taxon>Basidiomycota</taxon>
        <taxon>Agaricomycotina</taxon>
        <taxon>Agaricomycetes</taxon>
        <taxon>Agaricomycetidae</taxon>
        <taxon>Boletales</taxon>
        <taxon>Coniophorineae</taxon>
        <taxon>Coniophoraceae</taxon>
        <taxon>Coniophora</taxon>
    </lineage>
</organism>
<dbReference type="AlphaFoldDB" id="A0A5M3MHJ9"/>
<dbReference type="KEGG" id="cput:CONPUDRAFT_167651"/>
<comment type="caution">
    <text evidence="1">The sequence shown here is derived from an EMBL/GenBank/DDBJ whole genome shotgun (WGS) entry which is preliminary data.</text>
</comment>
<dbReference type="EMBL" id="JH711582">
    <property type="protein sequence ID" value="EIW78708.1"/>
    <property type="molecule type" value="Genomic_DNA"/>
</dbReference>
<dbReference type="RefSeq" id="XP_007771689.1">
    <property type="nucleotide sequence ID" value="XM_007773499.1"/>
</dbReference>
<dbReference type="Proteomes" id="UP000053558">
    <property type="component" value="Unassembled WGS sequence"/>
</dbReference>
<proteinExistence type="predicted"/>
<name>A0A5M3MHJ9_CONPW</name>
<dbReference type="GeneID" id="19205823"/>
<accession>A0A5M3MHJ9</accession>